<comment type="similarity">
    <text evidence="1 3">Belongs to the thiolase-like superfamily. Beta-ketoacyl-ACP synthases family.</text>
</comment>
<dbReference type="PROSITE" id="PS52004">
    <property type="entry name" value="KS3_2"/>
    <property type="match status" value="1"/>
</dbReference>
<evidence type="ECO:0000313" key="6">
    <source>
        <dbReference type="Proteomes" id="UP000243887"/>
    </source>
</evidence>
<proteinExistence type="inferred from homology"/>
<keyword evidence="2 3" id="KW-0808">Transferase</keyword>
<evidence type="ECO:0000313" key="5">
    <source>
        <dbReference type="EMBL" id="SFJ47694.1"/>
    </source>
</evidence>
<evidence type="ECO:0000259" key="4">
    <source>
        <dbReference type="PROSITE" id="PS52004"/>
    </source>
</evidence>
<dbReference type="GO" id="GO:0004315">
    <property type="term" value="F:3-oxoacyl-[acyl-carrier-protein] synthase activity"/>
    <property type="evidence" value="ECO:0007669"/>
    <property type="project" value="TreeGrafter"/>
</dbReference>
<dbReference type="SUPFAM" id="SSF53901">
    <property type="entry name" value="Thiolase-like"/>
    <property type="match status" value="1"/>
</dbReference>
<dbReference type="PANTHER" id="PTHR11712">
    <property type="entry name" value="POLYKETIDE SYNTHASE-RELATED"/>
    <property type="match status" value="1"/>
</dbReference>
<evidence type="ECO:0000256" key="2">
    <source>
        <dbReference type="ARBA" id="ARBA00022679"/>
    </source>
</evidence>
<accession>A0A1I3RM49</accession>
<evidence type="ECO:0000256" key="3">
    <source>
        <dbReference type="RuleBase" id="RU003694"/>
    </source>
</evidence>
<dbReference type="Pfam" id="PF00109">
    <property type="entry name" value="ketoacyl-synt"/>
    <property type="match status" value="1"/>
</dbReference>
<dbReference type="InterPro" id="IPR016039">
    <property type="entry name" value="Thiolase-like"/>
</dbReference>
<feature type="domain" description="Ketosynthase family 3 (KS3)" evidence="4">
    <location>
        <begin position="1"/>
        <end position="372"/>
    </location>
</feature>
<organism evidence="5 6">
    <name type="scientific">Myroides guanonis</name>
    <dbReference type="NCBI Taxonomy" id="1150112"/>
    <lineage>
        <taxon>Bacteria</taxon>
        <taxon>Pseudomonadati</taxon>
        <taxon>Bacteroidota</taxon>
        <taxon>Flavobacteriia</taxon>
        <taxon>Flavobacteriales</taxon>
        <taxon>Flavobacteriaceae</taxon>
        <taxon>Myroides</taxon>
    </lineage>
</organism>
<dbReference type="InterPro" id="IPR014031">
    <property type="entry name" value="Ketoacyl_synth_C"/>
</dbReference>
<dbReference type="STRING" id="1150112.SAMN04487893_108105"/>
<dbReference type="Gene3D" id="3.40.47.10">
    <property type="match status" value="2"/>
</dbReference>
<evidence type="ECO:0000256" key="1">
    <source>
        <dbReference type="ARBA" id="ARBA00008467"/>
    </source>
</evidence>
<name>A0A1I3RM49_9FLAO</name>
<dbReference type="InterPro" id="IPR020841">
    <property type="entry name" value="PKS_Beta-ketoAc_synthase_dom"/>
</dbReference>
<dbReference type="AlphaFoldDB" id="A0A1I3RM49"/>
<dbReference type="Pfam" id="PF02801">
    <property type="entry name" value="Ketoacyl-synt_C"/>
    <property type="match status" value="1"/>
</dbReference>
<protein>
    <submittedName>
        <fullName evidence="5">3-oxoacyl-[acyl-carrier-protein] synthase-1</fullName>
    </submittedName>
</protein>
<dbReference type="OrthoDB" id="9808669at2"/>
<dbReference type="SMART" id="SM00825">
    <property type="entry name" value="PKS_KS"/>
    <property type="match status" value="1"/>
</dbReference>
<dbReference type="PANTHER" id="PTHR11712:SF320">
    <property type="entry name" value="BETA-KETOACYL SYNTHASE"/>
    <property type="match status" value="1"/>
</dbReference>
<dbReference type="RefSeq" id="WP_090679190.1">
    <property type="nucleotide sequence ID" value="NZ_FORU01000008.1"/>
</dbReference>
<dbReference type="GO" id="GO:0005829">
    <property type="term" value="C:cytosol"/>
    <property type="evidence" value="ECO:0007669"/>
    <property type="project" value="TreeGrafter"/>
</dbReference>
<dbReference type="EMBL" id="FORU01000008">
    <property type="protein sequence ID" value="SFJ47694.1"/>
    <property type="molecule type" value="Genomic_DNA"/>
</dbReference>
<dbReference type="Proteomes" id="UP000243887">
    <property type="component" value="Unassembled WGS sequence"/>
</dbReference>
<sequence>MKKVYINKANCFSPLGFGINDTWNAISKGDSGIRKIEKLGEIEDFCAGIFKENIIEETFAHLNLDSNTYTRLEKLALITLNPIVEKGLISSRTALVIATTKGNIQELEKGNLNGASISLLASKITTHFGFKNQPIIICNACVSGLMAVATAKRLIQMNQFEDAFVLALDEITPFVVSGFSSFQAMSKEVCKPFDKSRTGINLGEAAAAVYVSKEIKNKDSFEILGEASIADANHISGPSRTGEGLYLSIQSALREAEISSQNIDVVSAHGTATLYNDEMEAIAFDRSGLAEKPVHSLKAYFGHTLGAAGLLELIVLMESLKNNKTIISKGFEELGVSIPLNITTSIIEQDLKIGLKTASGFGGSNTALLIKKVLENEY</sequence>
<reference evidence="6" key="1">
    <citation type="submission" date="2016-10" db="EMBL/GenBank/DDBJ databases">
        <authorList>
            <person name="Varghese N."/>
            <person name="Submissions S."/>
        </authorList>
    </citation>
    <scope>NUCLEOTIDE SEQUENCE [LARGE SCALE GENOMIC DNA]</scope>
    <source>
        <strain evidence="6">DSM 26542</strain>
    </source>
</reference>
<gene>
    <name evidence="5" type="ORF">SAMN04487893_108105</name>
</gene>
<dbReference type="InterPro" id="IPR014030">
    <property type="entry name" value="Ketoacyl_synth_N"/>
</dbReference>
<keyword evidence="6" id="KW-1185">Reference proteome</keyword>
<dbReference type="GO" id="GO:0006633">
    <property type="term" value="P:fatty acid biosynthetic process"/>
    <property type="evidence" value="ECO:0007669"/>
    <property type="project" value="TreeGrafter"/>
</dbReference>
<dbReference type="InterPro" id="IPR000794">
    <property type="entry name" value="Beta-ketoacyl_synthase"/>
</dbReference>